<dbReference type="FunFam" id="1.10.12.10:FF:000001">
    <property type="entry name" value="Probable enoyl-CoA hydratase, mitochondrial"/>
    <property type="match status" value="1"/>
</dbReference>
<keyword evidence="2" id="KW-0456">Lyase</keyword>
<evidence type="ECO:0000313" key="5">
    <source>
        <dbReference type="Proteomes" id="UP001154282"/>
    </source>
</evidence>
<organism evidence="4 5">
    <name type="scientific">Linum tenue</name>
    <dbReference type="NCBI Taxonomy" id="586396"/>
    <lineage>
        <taxon>Eukaryota</taxon>
        <taxon>Viridiplantae</taxon>
        <taxon>Streptophyta</taxon>
        <taxon>Embryophyta</taxon>
        <taxon>Tracheophyta</taxon>
        <taxon>Spermatophyta</taxon>
        <taxon>Magnoliopsida</taxon>
        <taxon>eudicotyledons</taxon>
        <taxon>Gunneridae</taxon>
        <taxon>Pentapetalae</taxon>
        <taxon>rosids</taxon>
        <taxon>fabids</taxon>
        <taxon>Malpighiales</taxon>
        <taxon>Linaceae</taxon>
        <taxon>Linum</taxon>
    </lineage>
</organism>
<dbReference type="GO" id="GO:0016836">
    <property type="term" value="F:hydro-lyase activity"/>
    <property type="evidence" value="ECO:0007669"/>
    <property type="project" value="UniProtKB-ARBA"/>
</dbReference>
<name>A0AAV0N5A2_9ROSI</name>
<dbReference type="EMBL" id="CAMGYJ010000008">
    <property type="protein sequence ID" value="CAI0453552.1"/>
    <property type="molecule type" value="Genomic_DNA"/>
</dbReference>
<sequence>MWSPVKEEKEQPTYLRDPKDHREIMPESRNQKIPYKRDYPEVLKMRTEPFKGTVDPKVALDWLKKVERGPIASRMAKKAINEGVEVDLHAALDLEEVCYELLLNTNDRLEGLAAFAEK</sequence>
<protein>
    <submittedName>
        <fullName evidence="4">Uncharacterized protein</fullName>
    </submittedName>
</protein>
<evidence type="ECO:0000256" key="1">
    <source>
        <dbReference type="ARBA" id="ARBA00005254"/>
    </source>
</evidence>
<keyword evidence="5" id="KW-1185">Reference proteome</keyword>
<gene>
    <name evidence="4" type="ORF">LITE_LOCUS31632</name>
</gene>
<feature type="region of interest" description="Disordered" evidence="3">
    <location>
        <begin position="1"/>
        <end position="31"/>
    </location>
</feature>
<dbReference type="SUPFAM" id="SSF52096">
    <property type="entry name" value="ClpP/crotonase"/>
    <property type="match status" value="1"/>
</dbReference>
<dbReference type="InterPro" id="IPR014748">
    <property type="entry name" value="Enoyl-CoA_hydra_C"/>
</dbReference>
<evidence type="ECO:0000313" key="4">
    <source>
        <dbReference type="EMBL" id="CAI0453552.1"/>
    </source>
</evidence>
<evidence type="ECO:0000256" key="3">
    <source>
        <dbReference type="SAM" id="MobiDB-lite"/>
    </source>
</evidence>
<comment type="caution">
    <text evidence="4">The sequence shown here is derived from an EMBL/GenBank/DDBJ whole genome shotgun (WGS) entry which is preliminary data.</text>
</comment>
<dbReference type="Gene3D" id="1.10.12.10">
    <property type="entry name" value="Lyase 2-enoyl-coa Hydratase, Chain A, domain 2"/>
    <property type="match status" value="1"/>
</dbReference>
<dbReference type="InterPro" id="IPR029045">
    <property type="entry name" value="ClpP/crotonase-like_dom_sf"/>
</dbReference>
<accession>A0AAV0N5A2</accession>
<evidence type="ECO:0000256" key="2">
    <source>
        <dbReference type="ARBA" id="ARBA00023239"/>
    </source>
</evidence>
<proteinExistence type="inferred from homology"/>
<dbReference type="AlphaFoldDB" id="A0AAV0N5A2"/>
<reference evidence="4" key="1">
    <citation type="submission" date="2022-08" db="EMBL/GenBank/DDBJ databases">
        <authorList>
            <person name="Gutierrez-Valencia J."/>
        </authorList>
    </citation>
    <scope>NUCLEOTIDE SEQUENCE</scope>
</reference>
<comment type="similarity">
    <text evidence="1">Belongs to the enoyl-CoA hydratase/isomerase family.</text>
</comment>
<dbReference type="Proteomes" id="UP001154282">
    <property type="component" value="Unassembled WGS sequence"/>
</dbReference>